<feature type="compositionally biased region" description="Polar residues" evidence="1">
    <location>
        <begin position="327"/>
        <end position="344"/>
    </location>
</feature>
<dbReference type="OrthoDB" id="433202at2759"/>
<evidence type="ECO:0000313" key="3">
    <source>
        <dbReference type="Proteomes" id="UP000570595"/>
    </source>
</evidence>
<gene>
    <name evidence="2" type="ORF">FOZ61_002644</name>
</gene>
<feature type="compositionally biased region" description="Basic and acidic residues" evidence="1">
    <location>
        <begin position="37"/>
        <end position="55"/>
    </location>
</feature>
<feature type="compositionally biased region" description="Low complexity" evidence="1">
    <location>
        <begin position="274"/>
        <end position="295"/>
    </location>
</feature>
<dbReference type="InterPro" id="IPR026983">
    <property type="entry name" value="DHC"/>
</dbReference>
<dbReference type="GO" id="GO:0007018">
    <property type="term" value="P:microtubule-based movement"/>
    <property type="evidence" value="ECO:0007669"/>
    <property type="project" value="InterPro"/>
</dbReference>
<evidence type="ECO:0000313" key="2">
    <source>
        <dbReference type="EMBL" id="KAF4662192.1"/>
    </source>
</evidence>
<feature type="region of interest" description="Disordered" evidence="1">
    <location>
        <begin position="198"/>
        <end position="309"/>
    </location>
</feature>
<feature type="compositionally biased region" description="Low complexity" evidence="1">
    <location>
        <begin position="207"/>
        <end position="216"/>
    </location>
</feature>
<feature type="compositionally biased region" description="Pro residues" evidence="1">
    <location>
        <begin position="1"/>
        <end position="10"/>
    </location>
</feature>
<proteinExistence type="predicted"/>
<dbReference type="EMBL" id="JABAHT010000175">
    <property type="protein sequence ID" value="KAF4662192.1"/>
    <property type="molecule type" value="Genomic_DNA"/>
</dbReference>
<evidence type="ECO:0000256" key="1">
    <source>
        <dbReference type="SAM" id="MobiDB-lite"/>
    </source>
</evidence>
<dbReference type="GO" id="GO:0045505">
    <property type="term" value="F:dynein intermediate chain binding"/>
    <property type="evidence" value="ECO:0007669"/>
    <property type="project" value="InterPro"/>
</dbReference>
<comment type="caution">
    <text evidence="2">The sequence shown here is derived from an EMBL/GenBank/DDBJ whole genome shotgun (WGS) entry which is preliminary data.</text>
</comment>
<feature type="region of interest" description="Disordered" evidence="1">
    <location>
        <begin position="325"/>
        <end position="403"/>
    </location>
</feature>
<dbReference type="GO" id="GO:0051959">
    <property type="term" value="F:dynein light intermediate chain binding"/>
    <property type="evidence" value="ECO:0007669"/>
    <property type="project" value="InterPro"/>
</dbReference>
<dbReference type="PANTHER" id="PTHR22878:SF68">
    <property type="entry name" value="DYNEIN HEAVY CHAIN 6, AXONEMAL-LIKE"/>
    <property type="match status" value="1"/>
</dbReference>
<feature type="compositionally biased region" description="Polar residues" evidence="1">
    <location>
        <begin position="261"/>
        <end position="273"/>
    </location>
</feature>
<protein>
    <submittedName>
        <fullName evidence="2">Uncharacterized protein</fullName>
    </submittedName>
</protein>
<name>A0A7J6LSC2_PEROL</name>
<dbReference type="AlphaFoldDB" id="A0A7J6LSC2"/>
<feature type="region of interest" description="Disordered" evidence="1">
    <location>
        <begin position="1"/>
        <end position="55"/>
    </location>
</feature>
<sequence length="596" mass="66816">MDSPSQPPESPQFVQTLDPAAGRSPGHRSLNSSVKRHSAEATDDESKTHEELERGSKYVTVEEAMASLSTLTRRDFIELRNLPSPPEGVLSVARGLCLALGVKPKRRSTTDGIVGSSEAPQDYWKAAREHIFPSSSAISLLQRLVFFDKDRVPERTIRSLAALVDTKGFRTEMMSSGFVASKALARWLSHLVGYRLSKEGQQSQENKVPSSPSASSRGRRKSKPGTEKLQPPSVRITSTVLGPAGERRTPSRGSSLGGAPGSTSKASNNTPNKPTSRSRQPSPPTSSRRPVASSRASDKKEQTYERTPGSFLLTGVMPFSARMQKQLRASSNPATITKPDSTGASVAGQEVDRVAEKSTGSRASNTRSIPSLRSTETASRKETPGSSVELSARGQARDKEEDSWRKTLDEARREIRELKALESRILWNMRREERLTKKKIESEAQKDITEWRRKHEASLREGIEEYRKSVQQRELKENLESVQFKRERKLRAKQAELQQVAENYDAQWEKSIQWESLEKERLMAEVAFKTDQRQDRAETRQLEKVKKVEAAMEERSERSWDRAAAMEFEKRQLLAEKNRRLKELQLTASLCGTVTS</sequence>
<organism evidence="2 3">
    <name type="scientific">Perkinsus olseni</name>
    <name type="common">Perkinsus atlanticus</name>
    <dbReference type="NCBI Taxonomy" id="32597"/>
    <lineage>
        <taxon>Eukaryota</taxon>
        <taxon>Sar</taxon>
        <taxon>Alveolata</taxon>
        <taxon>Perkinsozoa</taxon>
        <taxon>Perkinsea</taxon>
        <taxon>Perkinsida</taxon>
        <taxon>Perkinsidae</taxon>
        <taxon>Perkinsus</taxon>
    </lineage>
</organism>
<accession>A0A7J6LSC2</accession>
<dbReference type="GO" id="GO:0030286">
    <property type="term" value="C:dynein complex"/>
    <property type="evidence" value="ECO:0007669"/>
    <property type="project" value="InterPro"/>
</dbReference>
<dbReference type="PANTHER" id="PTHR22878">
    <property type="entry name" value="DYNEIN HEAVY CHAIN 6, AXONEMAL-LIKE-RELATED"/>
    <property type="match status" value="1"/>
</dbReference>
<feature type="compositionally biased region" description="Polar residues" evidence="1">
    <location>
        <begin position="358"/>
        <end position="377"/>
    </location>
</feature>
<reference evidence="2 3" key="1">
    <citation type="submission" date="2020-04" db="EMBL/GenBank/DDBJ databases">
        <title>Perkinsus olseni comparative genomics.</title>
        <authorList>
            <person name="Bogema D.R."/>
        </authorList>
    </citation>
    <scope>NUCLEOTIDE SEQUENCE [LARGE SCALE GENOMIC DNA]</scope>
    <source>
        <strain evidence="2">ATCC PRA-179</strain>
    </source>
</reference>
<dbReference type="Gene3D" id="1.20.920.60">
    <property type="match status" value="1"/>
</dbReference>
<dbReference type="Proteomes" id="UP000570595">
    <property type="component" value="Unassembled WGS sequence"/>
</dbReference>